<evidence type="ECO:0000313" key="22">
    <source>
        <dbReference type="EMBL" id="QOL33033.1"/>
    </source>
</evidence>
<dbReference type="Gene3D" id="3.40.50.300">
    <property type="entry name" value="P-loop containing nucleotide triphosphate hydrolases"/>
    <property type="match status" value="2"/>
</dbReference>
<dbReference type="FunFam" id="3.40.50.300:FF:000113">
    <property type="entry name" value="Preprotein translocase subunit SecA"/>
    <property type="match status" value="1"/>
</dbReference>
<dbReference type="InterPro" id="IPR014001">
    <property type="entry name" value="Helicase_ATP-bd"/>
</dbReference>
<evidence type="ECO:0000256" key="13">
    <source>
        <dbReference type="ARBA" id="ARBA00023010"/>
    </source>
</evidence>
<evidence type="ECO:0000256" key="17">
    <source>
        <dbReference type="SAM" id="MobiDB-lite"/>
    </source>
</evidence>
<comment type="function">
    <text evidence="15">Part of the Sec protein translocase complex. Interacts with the SecYEG preprotein conducting channel. Has a central role in coupling the hydrolysis of ATP to the transfer of proteins into and across the cell membrane, serving as an ATP-driven molecular motor driving the stepwise translocation of polypeptide chains across the membrane.</text>
</comment>
<evidence type="ECO:0000256" key="4">
    <source>
        <dbReference type="ARBA" id="ARBA00022448"/>
    </source>
</evidence>
<evidence type="ECO:0000256" key="5">
    <source>
        <dbReference type="ARBA" id="ARBA00022475"/>
    </source>
</evidence>
<dbReference type="GO" id="GO:0005886">
    <property type="term" value="C:plasma membrane"/>
    <property type="evidence" value="ECO:0007669"/>
    <property type="project" value="UniProtKB-SubCell"/>
</dbReference>
<evidence type="ECO:0000256" key="10">
    <source>
        <dbReference type="ARBA" id="ARBA00022840"/>
    </source>
</evidence>
<evidence type="ECO:0000259" key="19">
    <source>
        <dbReference type="PROSITE" id="PS51194"/>
    </source>
</evidence>
<organism evidence="21 23">
    <name type="scientific">Bifidobacterium eulemuris</name>
    <dbReference type="NCBI Taxonomy" id="1765219"/>
    <lineage>
        <taxon>Bacteria</taxon>
        <taxon>Bacillati</taxon>
        <taxon>Actinomycetota</taxon>
        <taxon>Actinomycetes</taxon>
        <taxon>Bifidobacteriales</taxon>
        <taxon>Bifidobacteriaceae</taxon>
        <taxon>Bifidobacterium</taxon>
    </lineage>
</organism>
<dbReference type="InterPro" id="IPR011130">
    <property type="entry name" value="SecA_preprotein_X-link_dom"/>
</dbReference>
<dbReference type="GO" id="GO:0005829">
    <property type="term" value="C:cytosol"/>
    <property type="evidence" value="ECO:0007669"/>
    <property type="project" value="TreeGrafter"/>
</dbReference>
<dbReference type="Pfam" id="PF01043">
    <property type="entry name" value="SecA_PP_bind"/>
    <property type="match status" value="1"/>
</dbReference>
<evidence type="ECO:0000256" key="7">
    <source>
        <dbReference type="ARBA" id="ARBA00022723"/>
    </source>
</evidence>
<dbReference type="SMART" id="SM00958">
    <property type="entry name" value="SecA_PP_bind"/>
    <property type="match status" value="1"/>
</dbReference>
<evidence type="ECO:0000313" key="23">
    <source>
        <dbReference type="Proteomes" id="UP000216057"/>
    </source>
</evidence>
<dbReference type="PROSITE" id="PS51196">
    <property type="entry name" value="SECA_MOTOR_DEAD"/>
    <property type="match status" value="1"/>
</dbReference>
<dbReference type="PROSITE" id="PS01312">
    <property type="entry name" value="SECA"/>
    <property type="match status" value="1"/>
</dbReference>
<dbReference type="InterPro" id="IPR011116">
    <property type="entry name" value="SecA_Wing/Scaffold"/>
</dbReference>
<evidence type="ECO:0000256" key="11">
    <source>
        <dbReference type="ARBA" id="ARBA00022927"/>
    </source>
</evidence>
<feature type="domain" description="Helicase C-terminal" evidence="19">
    <location>
        <begin position="404"/>
        <end position="620"/>
    </location>
</feature>
<dbReference type="GO" id="GO:0005524">
    <property type="term" value="F:ATP binding"/>
    <property type="evidence" value="ECO:0007669"/>
    <property type="project" value="UniProtKB-UniRule"/>
</dbReference>
<keyword evidence="11 15" id="KW-0653">Protein transport</keyword>
<feature type="region of interest" description="Disordered" evidence="17">
    <location>
        <begin position="858"/>
        <end position="982"/>
    </location>
</feature>
<evidence type="ECO:0000256" key="14">
    <source>
        <dbReference type="ARBA" id="ARBA00023136"/>
    </source>
</evidence>
<comment type="cofactor">
    <cofactor evidence="1">
        <name>Zn(2+)</name>
        <dbReference type="ChEBI" id="CHEBI:29105"/>
    </cofactor>
</comment>
<evidence type="ECO:0000259" key="20">
    <source>
        <dbReference type="PROSITE" id="PS51196"/>
    </source>
</evidence>
<dbReference type="Pfam" id="PF02810">
    <property type="entry name" value="SEC-C"/>
    <property type="match status" value="1"/>
</dbReference>
<proteinExistence type="inferred from homology"/>
<evidence type="ECO:0000313" key="24">
    <source>
        <dbReference type="Proteomes" id="UP000593943"/>
    </source>
</evidence>
<evidence type="ECO:0000256" key="16">
    <source>
        <dbReference type="RuleBase" id="RU003874"/>
    </source>
</evidence>
<keyword evidence="4 15" id="KW-0813">Transport</keyword>
<feature type="compositionally biased region" description="Acidic residues" evidence="17">
    <location>
        <begin position="870"/>
        <end position="910"/>
    </location>
</feature>
<evidence type="ECO:0000256" key="12">
    <source>
        <dbReference type="ARBA" id="ARBA00022967"/>
    </source>
</evidence>
<dbReference type="InterPro" id="IPR020937">
    <property type="entry name" value="SecA_CS"/>
</dbReference>
<dbReference type="PROSITE" id="PS51194">
    <property type="entry name" value="HELICASE_CTER"/>
    <property type="match status" value="1"/>
</dbReference>
<comment type="subunit">
    <text evidence="15">Monomer and homodimer. Part of the essential Sec protein translocation apparatus which comprises SecA, SecYEG and auxiliary proteins SecDF. Other proteins may also be involved.</text>
</comment>
<dbReference type="Pfam" id="PF07517">
    <property type="entry name" value="SecA_DEAD"/>
    <property type="match status" value="1"/>
</dbReference>
<keyword evidence="9" id="KW-0862">Zinc</keyword>
<evidence type="ECO:0000256" key="9">
    <source>
        <dbReference type="ARBA" id="ARBA00022833"/>
    </source>
</evidence>
<dbReference type="InterPro" id="IPR014018">
    <property type="entry name" value="SecA_motor_DEAD"/>
</dbReference>
<keyword evidence="7" id="KW-0479">Metal-binding</keyword>
<dbReference type="GO" id="GO:0006605">
    <property type="term" value="P:protein targeting"/>
    <property type="evidence" value="ECO:0007669"/>
    <property type="project" value="UniProtKB-UniRule"/>
</dbReference>
<evidence type="ECO:0000256" key="2">
    <source>
        <dbReference type="ARBA" id="ARBA00004170"/>
    </source>
</evidence>
<dbReference type="InterPro" id="IPR001650">
    <property type="entry name" value="Helicase_C-like"/>
</dbReference>
<dbReference type="PROSITE" id="PS51192">
    <property type="entry name" value="HELICASE_ATP_BIND_1"/>
    <property type="match status" value="1"/>
</dbReference>
<comment type="similarity">
    <text evidence="3 15 16">Belongs to the SecA family.</text>
</comment>
<evidence type="ECO:0000313" key="21">
    <source>
        <dbReference type="EMBL" id="OZG67476.1"/>
    </source>
</evidence>
<dbReference type="CDD" id="cd18803">
    <property type="entry name" value="SF2_C_secA"/>
    <property type="match status" value="1"/>
</dbReference>
<dbReference type="SUPFAM" id="SSF52540">
    <property type="entry name" value="P-loop containing nucleoside triphosphate hydrolases"/>
    <property type="match status" value="2"/>
</dbReference>
<dbReference type="RefSeq" id="WP_094637109.1">
    <property type="nucleotide sequence ID" value="NZ_MWWZ01000008.1"/>
</dbReference>
<dbReference type="PANTHER" id="PTHR30612">
    <property type="entry name" value="SECA INNER MEMBRANE COMPONENT OF SEC PROTEIN SECRETION SYSTEM"/>
    <property type="match status" value="1"/>
</dbReference>
<dbReference type="CDD" id="cd17928">
    <property type="entry name" value="DEXDc_SecA"/>
    <property type="match status" value="1"/>
</dbReference>
<evidence type="ECO:0000256" key="3">
    <source>
        <dbReference type="ARBA" id="ARBA00007650"/>
    </source>
</evidence>
<dbReference type="InterPro" id="IPR044722">
    <property type="entry name" value="SecA_SF2_C"/>
</dbReference>
<dbReference type="Proteomes" id="UP000216057">
    <property type="component" value="Unassembled WGS sequence"/>
</dbReference>
<reference evidence="22 24" key="2">
    <citation type="submission" date="2020-10" db="EMBL/GenBank/DDBJ databases">
        <title>Genome sequencing of Bifidobacterium eulemuris_DSMZ_100216.</title>
        <authorList>
            <person name="Kim J."/>
        </authorList>
    </citation>
    <scope>NUCLEOTIDE SEQUENCE [LARGE SCALE GENOMIC DNA]</scope>
    <source>
        <strain evidence="22 24">DSM 100216</strain>
    </source>
</reference>
<dbReference type="InterPro" id="IPR036266">
    <property type="entry name" value="SecA_Wing/Scaffold_sf"/>
</dbReference>
<dbReference type="Pfam" id="PF07516">
    <property type="entry name" value="SecA_SW"/>
    <property type="match status" value="1"/>
</dbReference>
<dbReference type="GO" id="GO:0043952">
    <property type="term" value="P:protein transport by the Sec complex"/>
    <property type="evidence" value="ECO:0007669"/>
    <property type="project" value="UniProtKB-ARBA"/>
</dbReference>
<dbReference type="GO" id="GO:0046872">
    <property type="term" value="F:metal ion binding"/>
    <property type="evidence" value="ECO:0007669"/>
    <property type="project" value="UniProtKB-KW"/>
</dbReference>
<keyword evidence="14 15" id="KW-0472">Membrane</keyword>
<dbReference type="FunFam" id="3.90.1440.10:FF:000002">
    <property type="entry name" value="Protein translocase subunit SecA"/>
    <property type="match status" value="1"/>
</dbReference>
<protein>
    <recommendedName>
        <fullName evidence="15 16">Protein translocase subunit SecA</fullName>
        <ecNumber evidence="15">7.4.2.8</ecNumber>
    </recommendedName>
</protein>
<sequence length="982" mass="109425">MVDIVDKALRMGEGRQIKKLENVAKATNALEEEISALSDEELKAQTAKFKEQVDNGKKLDDLMPEAFATVREVSKRTLGQRHFDVQLMGGAALHWGNIAEMKTGEGKTLVATLPSYLNALEGKGVHVVTVNDYLASYQSELMGRIYRFLGLNVGCIITDQKPPERRKQYNADITYGTNNEFGFDYLRDNMAWEKGDLVQRGHHYAIVDEVDSILIDEARTPLIISGPAEGDVTRWYRQFARLVVKLVRDEDYEVDEKKKVVGILDPGITKIEDFLGIDNLYEPANTALIGYLNNAIKAKELFLRDRDYVVTHGEVLIVDEHTGRILPGRRYNEGLHQAIEAKEGVEVKAENQTFATITLQNYFRMYDKLAGMTGTAETEAAEFMSTYKLGVLPIPTNRPMIRKDQDDFIFRTKKEKLAAIIKDVAGRHAKGQPVLLGTASVESSEIVSSLLDVAKIPHQVLNAKQHEKEAAVVAVAGRKGAVTVATNMAGRGTDIMLGGNVEFLADAKLKAEGYSPEDTPEEYEKRWPGTLNEVKAQVKDEHEEVTELGGLYVLGTERHESRRIDNQLRGRSGRQGDPGESRFYLSLEDDLMRLFNTQLVAQVMAKGMPEGEPIHAKSVTKGVRTAQKARESQNFEIRKNVLKYDDVMNKQRTVIYAERQAVLKGEDIHGDIERFITETVESYVRGANKGSDKPADWDWDGLFKALAAVIPTNVEMDDAKEAAGKLKGDKAVVAVRDLIVDDAKEQYAKFEELLGEEGLRQLERRVVLAVLDRKWREHLYEMDYLKDGIGLRGMGQRDPLVEYQREGFQMYNSMVEAIKEESIQLLFHVDIKQVAKTEDLNSEKDEDAAVEATEAALGIESAGEGIEAAEVADDSDESVESVESGESDESEAESVESDETESIEENNEADDVTRDEDGNPVIVGPAPISHAEGKVPANKRPKSEELKTPWTDGKTYPGTGKNAECPCGSGRKYKMCHGQNEQ</sequence>
<keyword evidence="24" id="KW-1185">Reference proteome</keyword>
<dbReference type="InterPro" id="IPR027417">
    <property type="entry name" value="P-loop_NTPase"/>
</dbReference>
<dbReference type="Gene3D" id="3.90.1440.10">
    <property type="entry name" value="SecA, preprotein cross-linking domain"/>
    <property type="match status" value="1"/>
</dbReference>
<comment type="subcellular location">
    <subcellularLocation>
        <location evidence="15">Cell membrane</location>
        <topology evidence="15">Peripheral membrane protein</topology>
        <orientation evidence="15">Cytoplasmic side</orientation>
    </subcellularLocation>
    <subcellularLocation>
        <location evidence="15">Cytoplasm</location>
    </subcellularLocation>
    <subcellularLocation>
        <location evidence="2">Membrane</location>
        <topology evidence="2">Peripheral membrane protein</topology>
    </subcellularLocation>
    <text evidence="15">Distribution is 50-50.</text>
</comment>
<evidence type="ECO:0000256" key="15">
    <source>
        <dbReference type="HAMAP-Rule" id="MF_01382"/>
    </source>
</evidence>
<reference evidence="21 23" key="1">
    <citation type="journal article" date="2017" name="BMC Genomics">
        <title>Comparative genomic and phylogenomic analyses of the Bifidobacteriaceae family.</title>
        <authorList>
            <person name="Lugli G.A."/>
            <person name="Milani C."/>
            <person name="Turroni F."/>
            <person name="Duranti S."/>
            <person name="Mancabelli L."/>
            <person name="Mangifesta M."/>
            <person name="Ferrario C."/>
            <person name="Modesto M."/>
            <person name="Mattarelli P."/>
            <person name="Jiri K."/>
            <person name="van Sinderen D."/>
            <person name="Ventura M."/>
        </authorList>
    </citation>
    <scope>NUCLEOTIDE SEQUENCE [LARGE SCALE GENOMIC DNA]</scope>
    <source>
        <strain evidence="21 23">DSM 100216</strain>
    </source>
</reference>
<dbReference type="FunFam" id="3.40.50.300:FF:000246">
    <property type="entry name" value="Preprotein translocase subunit SecA"/>
    <property type="match status" value="1"/>
</dbReference>
<dbReference type="InterPro" id="IPR004027">
    <property type="entry name" value="SEC_C_motif"/>
</dbReference>
<gene>
    <name evidence="15 22" type="primary">secA</name>
    <name evidence="22" type="ORF">BE0216_11760</name>
    <name evidence="21" type="ORF">BEUL_1567</name>
</gene>
<keyword evidence="12 15" id="KW-1278">Translocase</keyword>
<dbReference type="AlphaFoldDB" id="A0A261G903"/>
<evidence type="ECO:0000256" key="8">
    <source>
        <dbReference type="ARBA" id="ARBA00022741"/>
    </source>
</evidence>
<dbReference type="GO" id="GO:0008564">
    <property type="term" value="F:protein-exporting ATPase activity"/>
    <property type="evidence" value="ECO:0007669"/>
    <property type="project" value="UniProtKB-EC"/>
</dbReference>
<dbReference type="GO" id="GO:0031522">
    <property type="term" value="C:cell envelope Sec protein transport complex"/>
    <property type="evidence" value="ECO:0007669"/>
    <property type="project" value="TreeGrafter"/>
</dbReference>
<dbReference type="SUPFAM" id="SSF81886">
    <property type="entry name" value="Helical scaffold and wing domains of SecA"/>
    <property type="match status" value="1"/>
</dbReference>
<dbReference type="InterPro" id="IPR011115">
    <property type="entry name" value="SecA_DEAD"/>
</dbReference>
<dbReference type="NCBIfam" id="NF009538">
    <property type="entry name" value="PRK12904.1"/>
    <property type="match status" value="1"/>
</dbReference>
<keyword evidence="8 15" id="KW-0547">Nucleotide-binding</keyword>
<dbReference type="GO" id="GO:0017038">
    <property type="term" value="P:protein import"/>
    <property type="evidence" value="ECO:0007669"/>
    <property type="project" value="InterPro"/>
</dbReference>
<keyword evidence="6 15" id="KW-0963">Cytoplasm</keyword>
<dbReference type="Gene3D" id="3.10.450.50">
    <property type="match status" value="1"/>
</dbReference>
<dbReference type="EMBL" id="CP062938">
    <property type="protein sequence ID" value="QOL33033.1"/>
    <property type="molecule type" value="Genomic_DNA"/>
</dbReference>
<dbReference type="Proteomes" id="UP000593943">
    <property type="component" value="Chromosome"/>
</dbReference>
<feature type="domain" description="SecA family profile" evidence="20">
    <location>
        <begin position="2"/>
        <end position="615"/>
    </location>
</feature>
<feature type="domain" description="Helicase ATP-binding" evidence="18">
    <location>
        <begin position="88"/>
        <end position="246"/>
    </location>
</feature>
<dbReference type="EC" id="7.4.2.8" evidence="15"/>
<accession>A0A261G903</accession>
<dbReference type="InterPro" id="IPR000185">
    <property type="entry name" value="SecA"/>
</dbReference>
<dbReference type="InterPro" id="IPR036670">
    <property type="entry name" value="SecA_X-link_sf"/>
</dbReference>
<keyword evidence="13 15" id="KW-0811">Translocation</keyword>
<dbReference type="Pfam" id="PF21090">
    <property type="entry name" value="P-loop_SecA"/>
    <property type="match status" value="1"/>
</dbReference>
<dbReference type="Gene3D" id="1.10.3060.10">
    <property type="entry name" value="Helical scaffold and wing domains of SecA"/>
    <property type="match status" value="1"/>
</dbReference>
<feature type="binding site" evidence="15">
    <location>
        <position position="86"/>
    </location>
    <ligand>
        <name>ATP</name>
        <dbReference type="ChEBI" id="CHEBI:30616"/>
    </ligand>
</feature>
<feature type="binding site" evidence="15">
    <location>
        <position position="494"/>
    </location>
    <ligand>
        <name>ATP</name>
        <dbReference type="ChEBI" id="CHEBI:30616"/>
    </ligand>
</feature>
<dbReference type="EMBL" id="MWWZ01000008">
    <property type="protein sequence ID" value="OZG67476.1"/>
    <property type="molecule type" value="Genomic_DNA"/>
</dbReference>
<dbReference type="KEGG" id="beu:BE0216_11760"/>
<dbReference type="SUPFAM" id="SSF81767">
    <property type="entry name" value="Pre-protein crosslinking domain of SecA"/>
    <property type="match status" value="1"/>
</dbReference>
<dbReference type="HAMAP" id="MF_01382">
    <property type="entry name" value="SecA"/>
    <property type="match status" value="1"/>
</dbReference>
<feature type="compositionally biased region" description="Low complexity" evidence="17">
    <location>
        <begin position="858"/>
        <end position="869"/>
    </location>
</feature>
<evidence type="ECO:0000256" key="1">
    <source>
        <dbReference type="ARBA" id="ARBA00001947"/>
    </source>
</evidence>
<dbReference type="FunFam" id="3.40.50.300:FF:000334">
    <property type="entry name" value="Protein translocase subunit SecA"/>
    <property type="match status" value="1"/>
</dbReference>
<feature type="binding site" evidence="15">
    <location>
        <begin position="104"/>
        <end position="108"/>
    </location>
    <ligand>
        <name>ATP</name>
        <dbReference type="ChEBI" id="CHEBI:30616"/>
    </ligand>
</feature>
<dbReference type="GO" id="GO:0065002">
    <property type="term" value="P:intracellular protein transmembrane transport"/>
    <property type="evidence" value="ECO:0007669"/>
    <property type="project" value="UniProtKB-UniRule"/>
</dbReference>
<evidence type="ECO:0000259" key="18">
    <source>
        <dbReference type="PROSITE" id="PS51192"/>
    </source>
</evidence>
<keyword evidence="10 15" id="KW-0067">ATP-binding</keyword>
<dbReference type="SMART" id="SM00957">
    <property type="entry name" value="SecA_DEAD"/>
    <property type="match status" value="1"/>
</dbReference>
<dbReference type="OrthoDB" id="9805579at2"/>
<name>A0A261G903_9BIFI</name>
<dbReference type="PANTHER" id="PTHR30612:SF0">
    <property type="entry name" value="CHLOROPLAST PROTEIN-TRANSPORTING ATPASE"/>
    <property type="match status" value="1"/>
</dbReference>
<dbReference type="PRINTS" id="PR00906">
    <property type="entry name" value="SECA"/>
</dbReference>
<comment type="catalytic activity">
    <reaction evidence="15">
        <text>ATP + H2O + cellular proteinSide 1 = ADP + phosphate + cellular proteinSide 2.</text>
        <dbReference type="EC" id="7.4.2.8"/>
    </reaction>
</comment>
<dbReference type="NCBIfam" id="TIGR00963">
    <property type="entry name" value="secA"/>
    <property type="match status" value="1"/>
</dbReference>
<keyword evidence="5 15" id="KW-1003">Cell membrane</keyword>
<evidence type="ECO:0000256" key="6">
    <source>
        <dbReference type="ARBA" id="ARBA00022490"/>
    </source>
</evidence>